<organism evidence="3 4">
    <name type="scientific">Flavimaribacter sediminis</name>
    <dbReference type="NCBI Taxonomy" id="2865987"/>
    <lineage>
        <taxon>Bacteria</taxon>
        <taxon>Pseudomonadati</taxon>
        <taxon>Pseudomonadota</taxon>
        <taxon>Alphaproteobacteria</taxon>
        <taxon>Hyphomicrobiales</taxon>
        <taxon>Rhizobiaceae</taxon>
        <taxon>Flavimaribacter</taxon>
    </lineage>
</organism>
<feature type="domain" description="YCII-related" evidence="2">
    <location>
        <begin position="32"/>
        <end position="101"/>
    </location>
</feature>
<dbReference type="SUPFAM" id="SSF54909">
    <property type="entry name" value="Dimeric alpha+beta barrel"/>
    <property type="match status" value="1"/>
</dbReference>
<evidence type="ECO:0000259" key="2">
    <source>
        <dbReference type="Pfam" id="PF03795"/>
    </source>
</evidence>
<name>A0AAE2ZPG7_9HYPH</name>
<keyword evidence="4" id="KW-1185">Reference proteome</keyword>
<dbReference type="Proteomes" id="UP001196509">
    <property type="component" value="Unassembled WGS sequence"/>
</dbReference>
<reference evidence="3" key="1">
    <citation type="submission" date="2021-08" db="EMBL/GenBank/DDBJ databases">
        <title>Hoeflea bacterium WL0058 sp. nov., isolated from the sediment.</title>
        <authorList>
            <person name="Wang L."/>
            <person name="Zhang D."/>
        </authorList>
    </citation>
    <scope>NUCLEOTIDE SEQUENCE</scope>
    <source>
        <strain evidence="3">WL0058</strain>
    </source>
</reference>
<dbReference type="InterPro" id="IPR005545">
    <property type="entry name" value="YCII"/>
</dbReference>
<dbReference type="EMBL" id="JAICBX010000002">
    <property type="protein sequence ID" value="MBW8638455.1"/>
    <property type="molecule type" value="Genomic_DNA"/>
</dbReference>
<gene>
    <name evidence="3" type="ORF">K1W69_14755</name>
</gene>
<evidence type="ECO:0000313" key="4">
    <source>
        <dbReference type="Proteomes" id="UP001196509"/>
    </source>
</evidence>
<accession>A0AAE2ZPG7</accession>
<sequence length="121" mass="13606">MSQMPEKAAALVSKMLQLNLYVVFWHGKDQDLMPLLADHLEYLVELEKQGKVFASGPMGAPEKRNGMTILRAADEAEARRLAENDPFAKNGIRDFTIEPWTVMEGTFTVEMHFSDGTAKFS</sequence>
<protein>
    <submittedName>
        <fullName evidence="3">YciI family protein</fullName>
    </submittedName>
</protein>
<comment type="similarity">
    <text evidence="1">Belongs to the YciI family.</text>
</comment>
<dbReference type="PANTHER" id="PTHR37828:SF1">
    <property type="entry name" value="YCII-RELATED DOMAIN-CONTAINING PROTEIN"/>
    <property type="match status" value="1"/>
</dbReference>
<proteinExistence type="inferred from homology"/>
<dbReference type="RefSeq" id="WP_220229074.1">
    <property type="nucleotide sequence ID" value="NZ_JAICBX010000002.1"/>
</dbReference>
<dbReference type="Gene3D" id="3.30.70.1060">
    <property type="entry name" value="Dimeric alpha+beta barrel"/>
    <property type="match status" value="1"/>
</dbReference>
<dbReference type="InterPro" id="IPR011008">
    <property type="entry name" value="Dimeric_a/b-barrel"/>
</dbReference>
<evidence type="ECO:0000313" key="3">
    <source>
        <dbReference type="EMBL" id="MBW8638455.1"/>
    </source>
</evidence>
<dbReference type="Pfam" id="PF03795">
    <property type="entry name" value="YCII"/>
    <property type="match status" value="1"/>
</dbReference>
<dbReference type="AlphaFoldDB" id="A0AAE2ZPG7"/>
<comment type="caution">
    <text evidence="3">The sequence shown here is derived from an EMBL/GenBank/DDBJ whole genome shotgun (WGS) entry which is preliminary data.</text>
</comment>
<dbReference type="PANTHER" id="PTHR37828">
    <property type="entry name" value="GSR2449 PROTEIN"/>
    <property type="match status" value="1"/>
</dbReference>
<evidence type="ECO:0000256" key="1">
    <source>
        <dbReference type="ARBA" id="ARBA00007689"/>
    </source>
</evidence>